<dbReference type="GO" id="GO:1990281">
    <property type="term" value="C:efflux pump complex"/>
    <property type="evidence" value="ECO:0007669"/>
    <property type="project" value="TreeGrafter"/>
</dbReference>
<dbReference type="NCBIfam" id="TIGR01730">
    <property type="entry name" value="RND_mfp"/>
    <property type="match status" value="1"/>
</dbReference>
<gene>
    <name evidence="3" type="ordered locus">GNIT_1343</name>
</gene>
<reference evidence="3 4" key="1">
    <citation type="journal article" date="2011" name="J. Bacteriol.">
        <title>Complete genome sequence of seawater bacterium Glaciecola nitratireducens FR1064T.</title>
        <authorList>
            <person name="Bian F."/>
            <person name="Qin Q.L."/>
            <person name="Xie B.B."/>
            <person name="Shu Y.L."/>
            <person name="Zhang X.Y."/>
            <person name="Yu Y."/>
            <person name="Chen B."/>
            <person name="Chen X.L."/>
            <person name="Zhou B.C."/>
            <person name="Zhang Y.Z."/>
        </authorList>
    </citation>
    <scope>NUCLEOTIDE SEQUENCE [LARGE SCALE GENOMIC DNA]</scope>
    <source>
        <strain evidence="4">JCM 12485 / KCTC 12276 / FR1064</strain>
    </source>
</reference>
<name>G4QGE2_GLANF</name>
<comment type="similarity">
    <text evidence="1">Belongs to the membrane fusion protein (MFP) (TC 8.A.1) family.</text>
</comment>
<dbReference type="HOGENOM" id="CLU_018816_18_0_6"/>
<keyword evidence="2" id="KW-0175">Coiled coil</keyword>
<keyword evidence="4" id="KW-1185">Reference proteome</keyword>
<dbReference type="GO" id="GO:0015562">
    <property type="term" value="F:efflux transmembrane transporter activity"/>
    <property type="evidence" value="ECO:0007669"/>
    <property type="project" value="TreeGrafter"/>
</dbReference>
<dbReference type="AlphaFoldDB" id="G4QGE2"/>
<dbReference type="Gene3D" id="2.40.420.20">
    <property type="match status" value="1"/>
</dbReference>
<dbReference type="EMBL" id="CP003060">
    <property type="protein sequence ID" value="AEP29467.1"/>
    <property type="molecule type" value="Genomic_DNA"/>
</dbReference>
<dbReference type="InterPro" id="IPR006143">
    <property type="entry name" value="RND_pump_MFP"/>
</dbReference>
<dbReference type="PANTHER" id="PTHR30469:SF12">
    <property type="entry name" value="MULTIDRUG RESISTANCE PROTEIN MDTA"/>
    <property type="match status" value="1"/>
</dbReference>
<proteinExistence type="inferred from homology"/>
<dbReference type="Proteomes" id="UP000009282">
    <property type="component" value="Chromosome"/>
</dbReference>
<organism evidence="3 4">
    <name type="scientific">Glaciecola nitratireducens (strain JCM 12485 / KCTC 12276 / FR1064)</name>
    <dbReference type="NCBI Taxonomy" id="1085623"/>
    <lineage>
        <taxon>Bacteria</taxon>
        <taxon>Pseudomonadati</taxon>
        <taxon>Pseudomonadota</taxon>
        <taxon>Gammaproteobacteria</taxon>
        <taxon>Alteromonadales</taxon>
        <taxon>Alteromonadaceae</taxon>
        <taxon>Brumicola</taxon>
    </lineage>
</organism>
<dbReference type="STRING" id="1085623.GNIT_1343"/>
<dbReference type="PANTHER" id="PTHR30469">
    <property type="entry name" value="MULTIDRUG RESISTANCE PROTEIN MDTA"/>
    <property type="match status" value="1"/>
</dbReference>
<dbReference type="Gene3D" id="2.40.50.100">
    <property type="match status" value="1"/>
</dbReference>
<feature type="coiled-coil region" evidence="2">
    <location>
        <begin position="135"/>
        <end position="162"/>
    </location>
</feature>
<evidence type="ECO:0000256" key="2">
    <source>
        <dbReference type="SAM" id="Coils"/>
    </source>
</evidence>
<sequence length="363" mass="40107">MGIEASEKEPENKDEVDVRPSVSFELLNAIDHPVLISSFGEVKPLEMTVLSAQVSGEVISWHPNFVAGGLVKRGDILFRIEKDAYEAALLQAEAEISLAEATLIEEQARQKVAMNESRNLPATQVSDLYLRKPQVLSAQAQLKSAQAKYRIAQRDLENCDVKAPYDALVISRDIGTGQFVSMGTKVAEINNIEAAEIIFPVAGFDSKFLPSSINDNPATITTKELVSVSRDAYLQRDLGVVNQVTRMNHLVVRVDDPYSLNTKLPSLKFGTYVEVSFAGKELKNVFKVPQTLVNNRKVWLLDENQQLQSHAVEVIREEGSFFYISSGLKENDKLVMTLPEYPQNGMAVKVIGKANNPLASATN</sequence>
<feature type="coiled-coil region" evidence="2">
    <location>
        <begin position="82"/>
        <end position="109"/>
    </location>
</feature>
<evidence type="ECO:0000313" key="4">
    <source>
        <dbReference type="Proteomes" id="UP000009282"/>
    </source>
</evidence>
<accession>G4QGE2</accession>
<dbReference type="SUPFAM" id="SSF111369">
    <property type="entry name" value="HlyD-like secretion proteins"/>
    <property type="match status" value="1"/>
</dbReference>
<evidence type="ECO:0000313" key="3">
    <source>
        <dbReference type="EMBL" id="AEP29467.1"/>
    </source>
</evidence>
<dbReference type="KEGG" id="gni:GNIT_1343"/>
<dbReference type="eggNOG" id="COG0845">
    <property type="taxonomic scope" value="Bacteria"/>
</dbReference>
<evidence type="ECO:0000256" key="1">
    <source>
        <dbReference type="ARBA" id="ARBA00009477"/>
    </source>
</evidence>
<protein>
    <submittedName>
        <fullName evidence="3">Multidrug resistance protein</fullName>
    </submittedName>
</protein>